<feature type="region of interest" description="Disordered" evidence="9">
    <location>
        <begin position="232"/>
        <end position="262"/>
    </location>
</feature>
<evidence type="ECO:0000256" key="1">
    <source>
        <dbReference type="ARBA" id="ARBA00004651"/>
    </source>
</evidence>
<feature type="domain" description="Anoctamin dimerisation" evidence="11">
    <location>
        <begin position="10"/>
        <end position="168"/>
    </location>
</feature>
<evidence type="ECO:0000256" key="2">
    <source>
        <dbReference type="ARBA" id="ARBA00009671"/>
    </source>
</evidence>
<feature type="domain" description="Anoctamin transmembrane" evidence="10">
    <location>
        <begin position="419"/>
        <end position="687"/>
    </location>
</feature>
<evidence type="ECO:0000256" key="5">
    <source>
        <dbReference type="ARBA" id="ARBA00022989"/>
    </source>
</evidence>
<dbReference type="Pfam" id="PF16178">
    <property type="entry name" value="Anoct_dimer"/>
    <property type="match status" value="1"/>
</dbReference>
<feature type="compositionally biased region" description="Basic and acidic residues" evidence="9">
    <location>
        <begin position="765"/>
        <end position="777"/>
    </location>
</feature>
<sequence>MKRKLCQRAKVIDIVLIHHKVEDGPKSNKENEEERKNEVRVKLRKKFKNKLRIEGFDVEETVLNDKVYTKLHCSFRRLCIEAEMTHLQMPLLGLTYPVEDQTNMCSKFIYKTFEKDKTVHPKSTRFKMKRVHLFENHLNPSKFFRPAIRTLLVNNILIHMNLINDVKKDDIKLLDKDVDGNCLTRTFFNTGANSSLATDRFENISMLNFPNLKKLAVYTDILILHEPSEYSKRYDDQPEHTNKEKQDVQDNERPSSIKDVEGDPRKVLNDEWKTFFKFQPLTKIRNYFGEKIAFYFTWSGLLMTQLWVPMILGMAIFIFGLLYSVINETDNSSAINATDNSSAVNTTDNSRVTPFLTVVYEACDNVITPFYAFIICVWGTIFLNVWKRKTALLAYKWAVDGFEVTETNRPEFYGTKRKEIYVLVARRLTDWENHRTQTSYDDALIVRLFAFKFVNNYASCYYLAFVKGRIWENGIFGLGEQYIDNCEPNGNCMSDLFLQILILISVKPLTRFVFGTVWVWVKRFWRKIHHRSRKRKVGEVREKLTFIQKEALKPELGEFSLEEHTEKIIQYGFLMLFAAALPIAPLIVLFTNFIDKWLDARRMLWWYRRPLATIAQDTGTWYIILKFVNICGVISNGFLIGFTSSWCRHCDVYERLWIVVGFEHIVLAFKLLFDYLIPDVSPDVRLMSTKDMHDISITIKKDKEQLACINGSTNPQAQDIKKPLHRSLSKQKKRHRVDRENTDEEVYNDRSRHLRKRNKKKKLHQRQEDKVDGNVIV</sequence>
<dbReference type="Proteomes" id="UP000683360">
    <property type="component" value="Unassembled WGS sequence"/>
</dbReference>
<keyword evidence="7" id="KW-0325">Glycoprotein</keyword>
<evidence type="ECO:0000256" key="4">
    <source>
        <dbReference type="ARBA" id="ARBA00022692"/>
    </source>
</evidence>
<feature type="transmembrane region" description="Helical" evidence="8">
    <location>
        <begin position="571"/>
        <end position="594"/>
    </location>
</feature>
<keyword evidence="3" id="KW-1003">Cell membrane</keyword>
<reference evidence="12" key="1">
    <citation type="submission" date="2021-03" db="EMBL/GenBank/DDBJ databases">
        <authorList>
            <person name="Bekaert M."/>
        </authorList>
    </citation>
    <scope>NUCLEOTIDE SEQUENCE</scope>
</reference>
<dbReference type="InterPro" id="IPR007632">
    <property type="entry name" value="Anoctamin"/>
</dbReference>
<feature type="transmembrane region" description="Helical" evidence="8">
    <location>
        <begin position="366"/>
        <end position="386"/>
    </location>
</feature>
<evidence type="ECO:0000259" key="11">
    <source>
        <dbReference type="Pfam" id="PF16178"/>
    </source>
</evidence>
<protein>
    <recommendedName>
        <fullName evidence="8">Anoctamin</fullName>
    </recommendedName>
</protein>
<keyword evidence="6 8" id="KW-0472">Membrane</keyword>
<feature type="region of interest" description="Disordered" evidence="9">
    <location>
        <begin position="713"/>
        <end position="777"/>
    </location>
</feature>
<keyword evidence="5 8" id="KW-1133">Transmembrane helix</keyword>
<evidence type="ECO:0000313" key="13">
    <source>
        <dbReference type="Proteomes" id="UP000683360"/>
    </source>
</evidence>
<dbReference type="GO" id="GO:0046983">
    <property type="term" value="F:protein dimerization activity"/>
    <property type="evidence" value="ECO:0007669"/>
    <property type="project" value="InterPro"/>
</dbReference>
<keyword evidence="13" id="KW-1185">Reference proteome</keyword>
<evidence type="ECO:0000256" key="6">
    <source>
        <dbReference type="ARBA" id="ARBA00023136"/>
    </source>
</evidence>
<keyword evidence="4 8" id="KW-0812">Transmembrane</keyword>
<dbReference type="AlphaFoldDB" id="A0A8S3SGS8"/>
<evidence type="ECO:0000256" key="7">
    <source>
        <dbReference type="ARBA" id="ARBA00023180"/>
    </source>
</evidence>
<feature type="compositionally biased region" description="Basic residues" evidence="9">
    <location>
        <begin position="723"/>
        <end position="736"/>
    </location>
</feature>
<feature type="transmembrane region" description="Helical" evidence="8">
    <location>
        <begin position="621"/>
        <end position="644"/>
    </location>
</feature>
<dbReference type="EMBL" id="CAJPWZ010001540">
    <property type="protein sequence ID" value="CAG2217402.1"/>
    <property type="molecule type" value="Genomic_DNA"/>
</dbReference>
<comment type="subcellular location">
    <subcellularLocation>
        <location evidence="1">Cell membrane</location>
        <topology evidence="1">Multi-pass membrane protein</topology>
    </subcellularLocation>
    <subcellularLocation>
        <location evidence="8">Membrane</location>
        <topology evidence="8">Multi-pass membrane protein</topology>
    </subcellularLocation>
</comment>
<feature type="compositionally biased region" description="Basic residues" evidence="9">
    <location>
        <begin position="752"/>
        <end position="764"/>
    </location>
</feature>
<evidence type="ECO:0000313" key="12">
    <source>
        <dbReference type="EMBL" id="CAG2217402.1"/>
    </source>
</evidence>
<evidence type="ECO:0000256" key="9">
    <source>
        <dbReference type="SAM" id="MobiDB-lite"/>
    </source>
</evidence>
<dbReference type="InterPro" id="IPR032394">
    <property type="entry name" value="Anoct_dimer"/>
</dbReference>
<comment type="similarity">
    <text evidence="2 8">Belongs to the anoctamin family.</text>
</comment>
<gene>
    <name evidence="12" type="ORF">MEDL_31092</name>
</gene>
<evidence type="ECO:0000259" key="10">
    <source>
        <dbReference type="Pfam" id="PF04547"/>
    </source>
</evidence>
<name>A0A8S3SGS8_MYTED</name>
<dbReference type="Pfam" id="PF04547">
    <property type="entry name" value="Anoctamin"/>
    <property type="match status" value="1"/>
</dbReference>
<evidence type="ECO:0000256" key="3">
    <source>
        <dbReference type="ARBA" id="ARBA00022475"/>
    </source>
</evidence>
<comment type="caution">
    <text evidence="12">The sequence shown here is derived from an EMBL/GenBank/DDBJ whole genome shotgun (WGS) entry which is preliminary data.</text>
</comment>
<dbReference type="InterPro" id="IPR049452">
    <property type="entry name" value="Anoctamin_TM"/>
</dbReference>
<proteinExistence type="inferred from homology"/>
<feature type="transmembrane region" description="Helical" evidence="8">
    <location>
        <begin position="497"/>
        <end position="521"/>
    </location>
</feature>
<dbReference type="OrthoDB" id="296386at2759"/>
<accession>A0A8S3SGS8</accession>
<dbReference type="GO" id="GO:0005886">
    <property type="term" value="C:plasma membrane"/>
    <property type="evidence" value="ECO:0007669"/>
    <property type="project" value="UniProtKB-SubCell"/>
</dbReference>
<dbReference type="PANTHER" id="PTHR12308">
    <property type="entry name" value="ANOCTAMIN"/>
    <property type="match status" value="1"/>
</dbReference>
<organism evidence="12 13">
    <name type="scientific">Mytilus edulis</name>
    <name type="common">Blue mussel</name>
    <dbReference type="NCBI Taxonomy" id="6550"/>
    <lineage>
        <taxon>Eukaryota</taxon>
        <taxon>Metazoa</taxon>
        <taxon>Spiralia</taxon>
        <taxon>Lophotrochozoa</taxon>
        <taxon>Mollusca</taxon>
        <taxon>Bivalvia</taxon>
        <taxon>Autobranchia</taxon>
        <taxon>Pteriomorphia</taxon>
        <taxon>Mytilida</taxon>
        <taxon>Mytiloidea</taxon>
        <taxon>Mytilidae</taxon>
        <taxon>Mytilinae</taxon>
        <taxon>Mytilus</taxon>
    </lineage>
</organism>
<feature type="transmembrane region" description="Helical" evidence="8">
    <location>
        <begin position="306"/>
        <end position="326"/>
    </location>
</feature>
<dbReference type="GO" id="GO:0005254">
    <property type="term" value="F:chloride channel activity"/>
    <property type="evidence" value="ECO:0007669"/>
    <property type="project" value="TreeGrafter"/>
</dbReference>
<dbReference type="PANTHER" id="PTHR12308:SF73">
    <property type="entry name" value="ANOCTAMIN"/>
    <property type="match status" value="1"/>
</dbReference>
<feature type="transmembrane region" description="Helical" evidence="8">
    <location>
        <begin position="444"/>
        <end position="464"/>
    </location>
</feature>
<feature type="transmembrane region" description="Helical" evidence="8">
    <location>
        <begin position="656"/>
        <end position="677"/>
    </location>
</feature>
<comment type="caution">
    <text evidence="8">Lacks conserved residue(s) required for the propagation of feature annotation.</text>
</comment>
<evidence type="ECO:0000256" key="8">
    <source>
        <dbReference type="RuleBase" id="RU280814"/>
    </source>
</evidence>